<feature type="domain" description="Methyl-coenzyme M reductase alpha subunit N-terminal" evidence="13">
    <location>
        <begin position="58"/>
        <end position="317"/>
    </location>
</feature>
<evidence type="ECO:0000256" key="6">
    <source>
        <dbReference type="ARBA" id="ARBA00022481"/>
    </source>
</evidence>
<dbReference type="SUPFAM" id="SSF55088">
    <property type="entry name" value="Methyl-coenzyme M reductase subunits"/>
    <property type="match status" value="1"/>
</dbReference>
<comment type="pathway">
    <text evidence="2">One-carbon metabolism; methyl-coenzyme M reduction; methane from methyl-coenzyme M: step 1/1.</text>
</comment>
<gene>
    <name evidence="14" type="ORF">EF806_04935</name>
</gene>
<proteinExistence type="inferred from homology"/>
<keyword evidence="10" id="KW-0484">Methanogenesis</keyword>
<organism evidence="14 15">
    <name type="scientific">Methanoliparum thermophilum</name>
    <dbReference type="NCBI Taxonomy" id="2491083"/>
    <lineage>
        <taxon>Archaea</taxon>
        <taxon>Methanobacteriati</taxon>
        <taxon>Methanobacteriota</taxon>
        <taxon>Candidatus Methanoliparia</taxon>
        <taxon>Candidatus Methanoliparales</taxon>
        <taxon>Candidatus Methanoliparaceae</taxon>
        <taxon>Candidatus Methanoliparum</taxon>
    </lineage>
</organism>
<dbReference type="AlphaFoldDB" id="A0A520KRF4"/>
<dbReference type="Pfam" id="PF02249">
    <property type="entry name" value="MCR_alpha"/>
    <property type="match status" value="1"/>
</dbReference>
<reference evidence="14 15" key="1">
    <citation type="journal article" date="2019" name="Nat. Microbiol.">
        <title>Wide diversity of methane and short-chain alkane metabolisms in uncultured archaea.</title>
        <authorList>
            <person name="Borrel G."/>
            <person name="Adam P.S."/>
            <person name="McKay L.J."/>
            <person name="Chen L.X."/>
            <person name="Sierra-Garcia I.N."/>
            <person name="Sieber C.M."/>
            <person name="Letourneur Q."/>
            <person name="Ghozlane A."/>
            <person name="Andersen G.L."/>
            <person name="Li W.J."/>
            <person name="Hallam S.J."/>
            <person name="Muyzer G."/>
            <person name="de Oliveira V.M."/>
            <person name="Inskeep W.P."/>
            <person name="Banfield J.F."/>
            <person name="Gribaldo S."/>
        </authorList>
    </citation>
    <scope>NUCLEOTIDE SEQUENCE [LARGE SCALE GENOMIC DNA]</scope>
    <source>
        <strain evidence="14">NM1a</strain>
    </source>
</reference>
<dbReference type="InterPro" id="IPR003183">
    <property type="entry name" value="Me_CoM_Rdtase_asu_N"/>
</dbReference>
<evidence type="ECO:0000256" key="3">
    <source>
        <dbReference type="ARBA" id="ARBA00010434"/>
    </source>
</evidence>
<dbReference type="InterPro" id="IPR015811">
    <property type="entry name" value="Me_CoM_Rdtase_asu_N_sub1"/>
</dbReference>
<name>A0A520KRF4_METT2</name>
<dbReference type="EMBL" id="RXIF01000008">
    <property type="protein sequence ID" value="RZN64248.1"/>
    <property type="molecule type" value="Genomic_DNA"/>
</dbReference>
<evidence type="ECO:0000256" key="1">
    <source>
        <dbReference type="ARBA" id="ARBA00001952"/>
    </source>
</evidence>
<comment type="similarity">
    <text evidence="3">Belongs to the methyl-coenzyme M reductase alpha subunit family.</text>
</comment>
<dbReference type="GO" id="GO:0046872">
    <property type="term" value="F:metal ion binding"/>
    <property type="evidence" value="ECO:0007669"/>
    <property type="project" value="UniProtKB-KW"/>
</dbReference>
<evidence type="ECO:0000256" key="2">
    <source>
        <dbReference type="ARBA" id="ARBA00005149"/>
    </source>
</evidence>
<dbReference type="Pfam" id="PF02745">
    <property type="entry name" value="MCR_alpha_N"/>
    <property type="match status" value="1"/>
</dbReference>
<evidence type="ECO:0000313" key="15">
    <source>
        <dbReference type="Proteomes" id="UP000317158"/>
    </source>
</evidence>
<evidence type="ECO:0000256" key="11">
    <source>
        <dbReference type="ARBA" id="ARBA00047772"/>
    </source>
</evidence>
<evidence type="ECO:0000256" key="9">
    <source>
        <dbReference type="ARBA" id="ARBA00022723"/>
    </source>
</evidence>
<dbReference type="InterPro" id="IPR009024">
    <property type="entry name" value="Me_CoM_Rdtase_Fd-like_fold"/>
</dbReference>
<dbReference type="GO" id="GO:0015948">
    <property type="term" value="P:methanogenesis"/>
    <property type="evidence" value="ECO:0007669"/>
    <property type="project" value="UniProtKB-KW"/>
</dbReference>
<dbReference type="InterPro" id="IPR008924">
    <property type="entry name" value="Me_CoM_Rdtase_asu/bsu_C"/>
</dbReference>
<dbReference type="InterPro" id="IPR009047">
    <property type="entry name" value="Me_CoM_Rdtase_asu_C"/>
</dbReference>
<protein>
    <recommendedName>
        <fullName evidence="5">coenzyme-B sulfoethylthiotransferase</fullName>
        <ecNumber evidence="5">2.8.4.1</ecNumber>
    </recommendedName>
</protein>
<evidence type="ECO:0000313" key="14">
    <source>
        <dbReference type="EMBL" id="RZN64248.1"/>
    </source>
</evidence>
<evidence type="ECO:0000259" key="12">
    <source>
        <dbReference type="Pfam" id="PF02249"/>
    </source>
</evidence>
<dbReference type="EC" id="2.8.4.1" evidence="5"/>
<dbReference type="GO" id="GO:0050524">
    <property type="term" value="F:coenzyme-B sulfoethylthiotransferase activity"/>
    <property type="evidence" value="ECO:0007669"/>
    <property type="project" value="UniProtKB-EC"/>
</dbReference>
<dbReference type="Gene3D" id="1.20.840.10">
    <property type="entry name" value="Methyl-coenzyme M reductase, alpha/beta subunit, C-terminal"/>
    <property type="match status" value="1"/>
</dbReference>
<evidence type="ECO:0000259" key="13">
    <source>
        <dbReference type="Pfam" id="PF02745"/>
    </source>
</evidence>
<evidence type="ECO:0000256" key="7">
    <source>
        <dbReference type="ARBA" id="ARBA00022596"/>
    </source>
</evidence>
<comment type="catalytic activity">
    <reaction evidence="11">
        <text>coenzyme B + methyl-coenzyme M = methane + coenzyme M-coenzyme B heterodisulfide</text>
        <dbReference type="Rhea" id="RHEA:12532"/>
        <dbReference type="ChEBI" id="CHEBI:16183"/>
        <dbReference type="ChEBI" id="CHEBI:58286"/>
        <dbReference type="ChEBI" id="CHEBI:58411"/>
        <dbReference type="ChEBI" id="CHEBI:58596"/>
        <dbReference type="EC" id="2.8.4.1"/>
    </reaction>
    <physiologicalReaction direction="left-to-right" evidence="11">
        <dbReference type="Rhea" id="RHEA:12533"/>
    </physiologicalReaction>
</comment>
<comment type="cofactor">
    <cofactor evidence="1">
        <name>coenzyme F430</name>
        <dbReference type="ChEBI" id="CHEBI:60540"/>
    </cofactor>
</comment>
<keyword evidence="7" id="KW-0533">Nickel</keyword>
<keyword evidence="6" id="KW-0488">Methylation</keyword>
<evidence type="ECO:0000256" key="5">
    <source>
        <dbReference type="ARBA" id="ARBA00013271"/>
    </source>
</evidence>
<dbReference type="UniPathway" id="UPA00646">
    <property type="reaction ID" value="UER00699"/>
</dbReference>
<feature type="domain" description="Methyl-coenzyme M reductase alpha subunit C-terminal" evidence="12">
    <location>
        <begin position="384"/>
        <end position="508"/>
    </location>
</feature>
<dbReference type="InterPro" id="IPR015823">
    <property type="entry name" value="Me_CoM_Rdtase_asu_N_sub2"/>
</dbReference>
<dbReference type="Gene3D" id="3.30.70.470">
    <property type="match status" value="1"/>
</dbReference>
<evidence type="ECO:0000256" key="8">
    <source>
        <dbReference type="ARBA" id="ARBA00022679"/>
    </source>
</evidence>
<comment type="caution">
    <text evidence="14">The sequence shown here is derived from an EMBL/GenBank/DDBJ whole genome shotgun (WGS) entry which is preliminary data.</text>
</comment>
<dbReference type="SUPFAM" id="SSF48081">
    <property type="entry name" value="Methyl-coenzyme M reductase alpha and beta chain C-terminal domain"/>
    <property type="match status" value="1"/>
</dbReference>
<sequence length="635" mass="71281">MTSKEEELKKFVEERKKKMEEEMVKDSTMSSREVDYVRELYRASQKFIDIEKGRDIYQTMKEIWNAEPLYEVDEKMYHRGGYRQSTRKKEFVQAGREVAQRRGIPSYNRAVGLPVGQRMLEPMPVGKWGIIIEQDDSHHMNNAAIQQLNDDIKRTVIMNLDLAHRMLQVRVGKEVTPETLNLYMETLQHTMGAGAVAQEHMNEVNPYLVKDAWAKIITGSDEIMDGLEPEFYIHIDELFHPDRAAALKKAIGDSIWAVLRVPTLAVRMSDGEEAGRWAAMQNTMAFISAYQLSGEHVISDLAYAFKHARVIHMGDKMWSSRARGRNEIGGIPDGFIADFMQCERDMPMIPYVEYIQQEGDKGARRMMGRLAEGISMAAILDNTLWLGFYMSGGIGFSNTVATSALSGGANEDVLGEFSSLASKYLRGKPIATNWDILKILINMIVTYVIETYEKFPTLAELHWGGAHKTSIMGTVASGVGGMLTGSSTMGLWAGNYAIAYAMKEGWLRTGWAGQEIQDHLGLPYLCSYRPEEGNLTELHGLNYPFHSYSAGHGNQRASANYGAMLGRGSAWVLSPVVKVAFADPHLAFDFRRPRYAIGRAGLKEFAPDGERTAILPACDILDRGILKEIDKEFPI</sequence>
<evidence type="ECO:0000256" key="10">
    <source>
        <dbReference type="ARBA" id="ARBA00022994"/>
    </source>
</evidence>
<dbReference type="Proteomes" id="UP000317158">
    <property type="component" value="Unassembled WGS sequence"/>
</dbReference>
<keyword evidence="8 14" id="KW-0808">Transferase</keyword>
<accession>A0A520KRF4</accession>
<comment type="subunit">
    <text evidence="4">MCR is a hexamer of two alpha, two beta, and two gamma chains, forming a dimer of heterotrimers.</text>
</comment>
<evidence type="ECO:0000256" key="4">
    <source>
        <dbReference type="ARBA" id="ARBA00011155"/>
    </source>
</evidence>
<dbReference type="Gene3D" id="3.90.390.10">
    <property type="entry name" value="Methyl-coenzyme M Reductase, Chain A, domain 1"/>
    <property type="match status" value="1"/>
</dbReference>
<keyword evidence="9" id="KW-0479">Metal-binding</keyword>